<reference evidence="2 3" key="1">
    <citation type="journal article" date="2004" name="Science">
        <title>A predator unmasked: life cycle of Bdellovibrio bacteriovorus from a genomic perspective.</title>
        <authorList>
            <person name="Rendulic S."/>
            <person name="Jagtap P."/>
            <person name="Rosinus A."/>
            <person name="Eppinger M."/>
            <person name="Baar C."/>
            <person name="Lanz C."/>
            <person name="Keller H."/>
            <person name="Lambert C."/>
            <person name="Evans K.J."/>
            <person name="Goesmann A."/>
            <person name="Meyer F."/>
            <person name="Sockett R.E."/>
            <person name="Schuster S.C."/>
        </authorList>
    </citation>
    <scope>NUCLEOTIDE SEQUENCE [LARGE SCALE GENOMIC DNA]</scope>
    <source>
        <strain evidence="3">ATCC 15356 / DSM 50701 / NCIMB 9529 / HD100</strain>
    </source>
</reference>
<dbReference type="Proteomes" id="UP000008080">
    <property type="component" value="Chromosome"/>
</dbReference>
<name>Q6MN24_BDEBA</name>
<proteinExistence type="predicted"/>
<sequence length="73" mass="8602">MGGIMQEPLDQSEKHIQELCPIWELDEMQRASKRHQRETVPYPSQMNSSRDNFEDYYLHPHSPPAPTERSSYA</sequence>
<dbReference type="AlphaFoldDB" id="Q6MN24"/>
<evidence type="ECO:0000313" key="3">
    <source>
        <dbReference type="Proteomes" id="UP000008080"/>
    </source>
</evidence>
<evidence type="ECO:0000313" key="2">
    <source>
        <dbReference type="EMBL" id="CAE79328.1"/>
    </source>
</evidence>
<protein>
    <submittedName>
        <fullName evidence="2">Uncharacterized protein</fullName>
    </submittedName>
</protein>
<dbReference type="KEGG" id="bba:Bd1439"/>
<organism evidence="2 3">
    <name type="scientific">Bdellovibrio bacteriovorus (strain ATCC 15356 / DSM 50701 / NCIMB 9529 / HD100)</name>
    <dbReference type="NCBI Taxonomy" id="264462"/>
    <lineage>
        <taxon>Bacteria</taxon>
        <taxon>Pseudomonadati</taxon>
        <taxon>Bdellovibrionota</taxon>
        <taxon>Bdellovibrionia</taxon>
        <taxon>Bdellovibrionales</taxon>
        <taxon>Pseudobdellovibrionaceae</taxon>
        <taxon>Bdellovibrio</taxon>
    </lineage>
</organism>
<evidence type="ECO:0000256" key="1">
    <source>
        <dbReference type="SAM" id="MobiDB-lite"/>
    </source>
</evidence>
<keyword evidence="3" id="KW-1185">Reference proteome</keyword>
<feature type="region of interest" description="Disordered" evidence="1">
    <location>
        <begin position="30"/>
        <end position="73"/>
    </location>
</feature>
<dbReference type="EMBL" id="BX842649">
    <property type="protein sequence ID" value="CAE79328.1"/>
    <property type="molecule type" value="Genomic_DNA"/>
</dbReference>
<gene>
    <name evidence="2" type="ordered locus">Bd1439</name>
</gene>
<dbReference type="STRING" id="264462.Bd1439"/>
<dbReference type="HOGENOM" id="CLU_2697128_0_0_7"/>
<accession>Q6MN24</accession>